<feature type="domain" description="C2H2-type" evidence="15">
    <location>
        <begin position="267"/>
        <end position="294"/>
    </location>
</feature>
<organism evidence="16 17">
    <name type="scientific">Equus caballus</name>
    <name type="common">Horse</name>
    <dbReference type="NCBI Taxonomy" id="9796"/>
    <lineage>
        <taxon>Eukaryota</taxon>
        <taxon>Metazoa</taxon>
        <taxon>Chordata</taxon>
        <taxon>Craniata</taxon>
        <taxon>Vertebrata</taxon>
        <taxon>Euteleostomi</taxon>
        <taxon>Mammalia</taxon>
        <taxon>Eutheria</taxon>
        <taxon>Laurasiatheria</taxon>
        <taxon>Perissodactyla</taxon>
        <taxon>Equidae</taxon>
        <taxon>Equus</taxon>
    </lineage>
</organism>
<dbReference type="AlphaFoldDB" id="A0A9L0RWF6"/>
<dbReference type="SUPFAM" id="SSF54695">
    <property type="entry name" value="POZ domain"/>
    <property type="match status" value="1"/>
</dbReference>
<dbReference type="PANTHER" id="PTHR46105:SF28">
    <property type="entry name" value="ZINC FINGER PROTEIN 37-LIKE"/>
    <property type="match status" value="1"/>
</dbReference>
<evidence type="ECO:0000256" key="2">
    <source>
        <dbReference type="ARBA" id="ARBA00006991"/>
    </source>
</evidence>
<dbReference type="SMART" id="SM00355">
    <property type="entry name" value="ZnF_C2H2"/>
    <property type="match status" value="5"/>
</dbReference>
<feature type="domain" description="C2H2-type" evidence="15">
    <location>
        <begin position="323"/>
        <end position="350"/>
    </location>
</feature>
<dbReference type="FunFam" id="3.30.710.10:FF:000054">
    <property type="entry name" value="Zinc finger and BTB domain-containing protein 14"/>
    <property type="match status" value="1"/>
</dbReference>
<dbReference type="GO" id="GO:0003677">
    <property type="term" value="F:DNA binding"/>
    <property type="evidence" value="ECO:0007669"/>
    <property type="project" value="UniProtKB-KW"/>
</dbReference>
<dbReference type="InterPro" id="IPR000210">
    <property type="entry name" value="BTB/POZ_dom"/>
</dbReference>
<keyword evidence="6 12" id="KW-0863">Zinc-finger</keyword>
<dbReference type="Gene3D" id="3.30.710.10">
    <property type="entry name" value="Potassium Channel Kv1.1, Chain A"/>
    <property type="match status" value="1"/>
</dbReference>
<accession>A0A9L0RWF6</accession>
<evidence type="ECO:0000259" key="14">
    <source>
        <dbReference type="PROSITE" id="PS50097"/>
    </source>
</evidence>
<evidence type="ECO:0000313" key="17">
    <source>
        <dbReference type="Proteomes" id="UP000002281"/>
    </source>
</evidence>
<evidence type="ECO:0000313" key="16">
    <source>
        <dbReference type="Ensembl" id="ENSECAP00000066202.1"/>
    </source>
</evidence>
<dbReference type="InterPro" id="IPR013087">
    <property type="entry name" value="Znf_C2H2_type"/>
</dbReference>
<dbReference type="CDD" id="cd18204">
    <property type="entry name" value="BTB_POZ_ZBTB14"/>
    <property type="match status" value="1"/>
</dbReference>
<keyword evidence="8" id="KW-0805">Transcription regulation</keyword>
<dbReference type="GO" id="GO:0008270">
    <property type="term" value="F:zinc ion binding"/>
    <property type="evidence" value="ECO:0007669"/>
    <property type="project" value="UniProtKB-KW"/>
</dbReference>
<keyword evidence="7" id="KW-0862">Zinc</keyword>
<dbReference type="Gene3D" id="3.30.160.60">
    <property type="entry name" value="Classic Zinc Finger"/>
    <property type="match status" value="5"/>
</dbReference>
<keyword evidence="4" id="KW-0479">Metal-binding</keyword>
<reference evidence="16 17" key="1">
    <citation type="journal article" date="2009" name="Science">
        <title>Genome sequence, comparative analysis, and population genetics of the domestic horse.</title>
        <authorList>
            <consortium name="Broad Institute Genome Sequencing Platform"/>
            <consortium name="Broad Institute Whole Genome Assembly Team"/>
            <person name="Wade C.M."/>
            <person name="Giulotto E."/>
            <person name="Sigurdsson S."/>
            <person name="Zoli M."/>
            <person name="Gnerre S."/>
            <person name="Imsland F."/>
            <person name="Lear T.L."/>
            <person name="Adelson D.L."/>
            <person name="Bailey E."/>
            <person name="Bellone R.R."/>
            <person name="Bloecker H."/>
            <person name="Distl O."/>
            <person name="Edgar R.C."/>
            <person name="Garber M."/>
            <person name="Leeb T."/>
            <person name="Mauceli E."/>
            <person name="MacLeod J.N."/>
            <person name="Penedo M.C.T."/>
            <person name="Raison J.M."/>
            <person name="Sharpe T."/>
            <person name="Vogel J."/>
            <person name="Andersson L."/>
            <person name="Antczak D.F."/>
            <person name="Biagi T."/>
            <person name="Binns M.M."/>
            <person name="Chowdhary B.P."/>
            <person name="Coleman S.J."/>
            <person name="Della Valle G."/>
            <person name="Fryc S."/>
            <person name="Guerin G."/>
            <person name="Hasegawa T."/>
            <person name="Hill E.W."/>
            <person name="Jurka J."/>
            <person name="Kiialainen A."/>
            <person name="Lindgren G."/>
            <person name="Liu J."/>
            <person name="Magnani E."/>
            <person name="Mickelson J.R."/>
            <person name="Murray J."/>
            <person name="Nergadze S.G."/>
            <person name="Onofrio R."/>
            <person name="Pedroni S."/>
            <person name="Piras M.F."/>
            <person name="Raudsepp T."/>
            <person name="Rocchi M."/>
            <person name="Roeed K.H."/>
            <person name="Ryder O.A."/>
            <person name="Searle S."/>
            <person name="Skow L."/>
            <person name="Swinburne J.E."/>
            <person name="Syvaenen A.C."/>
            <person name="Tozaki T."/>
            <person name="Valberg S.J."/>
            <person name="Vaudin M."/>
            <person name="White J.R."/>
            <person name="Zody M.C."/>
            <person name="Lander E.S."/>
            <person name="Lindblad-Toh K."/>
        </authorList>
    </citation>
    <scope>NUCLEOTIDE SEQUENCE [LARGE SCALE GENOMIC DNA]</scope>
    <source>
        <strain evidence="16 17">Thoroughbred</strain>
    </source>
</reference>
<evidence type="ECO:0000256" key="4">
    <source>
        <dbReference type="ARBA" id="ARBA00022723"/>
    </source>
</evidence>
<evidence type="ECO:0000259" key="15">
    <source>
        <dbReference type="PROSITE" id="PS50157"/>
    </source>
</evidence>
<name>A0A9L0RWF6_HORSE</name>
<keyword evidence="9" id="KW-0238">DNA-binding</keyword>
<dbReference type="Proteomes" id="UP000002281">
    <property type="component" value="Chromosome 8"/>
</dbReference>
<dbReference type="GO" id="GO:0003700">
    <property type="term" value="F:DNA-binding transcription factor activity"/>
    <property type="evidence" value="ECO:0007669"/>
    <property type="project" value="UniProtKB-ARBA"/>
</dbReference>
<evidence type="ECO:0000256" key="11">
    <source>
        <dbReference type="ARBA" id="ARBA00023242"/>
    </source>
</evidence>
<keyword evidence="3" id="KW-0678">Repressor</keyword>
<keyword evidence="5" id="KW-0677">Repeat</keyword>
<evidence type="ECO:0000256" key="12">
    <source>
        <dbReference type="PROSITE-ProRule" id="PRU00042"/>
    </source>
</evidence>
<feature type="domain" description="BTB" evidence="14">
    <location>
        <begin position="36"/>
        <end position="102"/>
    </location>
</feature>
<reference evidence="16" key="3">
    <citation type="submission" date="2025-09" db="UniProtKB">
        <authorList>
            <consortium name="Ensembl"/>
        </authorList>
    </citation>
    <scope>IDENTIFICATION</scope>
    <source>
        <strain evidence="16">Thoroughbred</strain>
    </source>
</reference>
<dbReference type="FunFam" id="3.30.160.60:FF:000316">
    <property type="entry name" value="Zinc finger and BTB domain-containing 14"/>
    <property type="match status" value="2"/>
</dbReference>
<dbReference type="Pfam" id="PF00651">
    <property type="entry name" value="BTB"/>
    <property type="match status" value="1"/>
</dbReference>
<feature type="compositionally biased region" description="Acidic residues" evidence="13">
    <location>
        <begin position="157"/>
        <end position="178"/>
    </location>
</feature>
<dbReference type="PROSITE" id="PS50157">
    <property type="entry name" value="ZINC_FINGER_C2H2_2"/>
    <property type="match status" value="5"/>
</dbReference>
<comment type="subcellular location">
    <subcellularLocation>
        <location evidence="1">Nucleus</location>
    </subcellularLocation>
</comment>
<sequence length="411" mass="46760">MEFFISMSETIKYNDDDHKTLFLKTLNEQRLEGEFCDIAIVVEDVKFRAHRCVLAACSTYFKKLFKKLEVDSSSVIEIDFLRSDIFEEVLNYMYTAKISVKKEDVNLMMSSGQILGIRFLDKLCSQKRDVSSPDENNGQSKSKYCLKINRPIGDAADTQDDDVEEIGDQDDSPSDDTVEGTPPSQEDGKSPTTTLRTPQALTFNDGMSEVKDEQTPGWTTAPSDMKFEYLLYGHHREQIACQACGKTFSDEGRLRKHEKLHTADRPFVCEMCTKGFTTQAHLKEHLKIHTGYKPYSCEVCGKSFIRAPDLKKHERVHSNERPFACHMCDKAFKHKSHLKDHERRHRGEKPFVCGSCTKAFAKASDLKRHENNMHSERKQVTPSAIQSETEQLQAAAMAAEAEQQLETIACS</sequence>
<dbReference type="InterPro" id="IPR011333">
    <property type="entry name" value="SKP1/BTB/POZ_sf"/>
</dbReference>
<dbReference type="FunFam" id="3.30.160.60:FF:000762">
    <property type="entry name" value="Zinc finger and BTB domain-containing 14"/>
    <property type="match status" value="1"/>
</dbReference>
<evidence type="ECO:0000256" key="5">
    <source>
        <dbReference type="ARBA" id="ARBA00022737"/>
    </source>
</evidence>
<evidence type="ECO:0000256" key="8">
    <source>
        <dbReference type="ARBA" id="ARBA00023015"/>
    </source>
</evidence>
<dbReference type="GO" id="GO:0045892">
    <property type="term" value="P:negative regulation of DNA-templated transcription"/>
    <property type="evidence" value="ECO:0007669"/>
    <property type="project" value="UniProtKB-ARBA"/>
</dbReference>
<evidence type="ECO:0000256" key="1">
    <source>
        <dbReference type="ARBA" id="ARBA00004123"/>
    </source>
</evidence>
<dbReference type="InterPro" id="IPR050457">
    <property type="entry name" value="ZnFinger_BTB_dom_contain"/>
</dbReference>
<reference evidence="16" key="2">
    <citation type="submission" date="2025-08" db="UniProtKB">
        <authorList>
            <consortium name="Ensembl"/>
        </authorList>
    </citation>
    <scope>IDENTIFICATION</scope>
    <source>
        <strain evidence="16">Thoroughbred</strain>
    </source>
</reference>
<dbReference type="SMART" id="SM00225">
    <property type="entry name" value="BTB"/>
    <property type="match status" value="1"/>
</dbReference>
<feature type="domain" description="C2H2-type" evidence="15">
    <location>
        <begin position="239"/>
        <end position="266"/>
    </location>
</feature>
<dbReference type="PROSITE" id="PS00028">
    <property type="entry name" value="ZINC_FINGER_C2H2_1"/>
    <property type="match status" value="5"/>
</dbReference>
<dbReference type="Pfam" id="PF00096">
    <property type="entry name" value="zf-C2H2"/>
    <property type="match status" value="5"/>
</dbReference>
<comment type="similarity">
    <text evidence="2">Belongs to the krueppel C2H2-type zinc-finger protein family.</text>
</comment>
<dbReference type="SUPFAM" id="SSF57667">
    <property type="entry name" value="beta-beta-alpha zinc fingers"/>
    <property type="match status" value="3"/>
</dbReference>
<evidence type="ECO:0000256" key="10">
    <source>
        <dbReference type="ARBA" id="ARBA00023163"/>
    </source>
</evidence>
<dbReference type="FunFam" id="3.30.160.60:FF:000766">
    <property type="entry name" value="Zinc finger and BTB domain-containing 14"/>
    <property type="match status" value="1"/>
</dbReference>
<evidence type="ECO:0000256" key="7">
    <source>
        <dbReference type="ARBA" id="ARBA00022833"/>
    </source>
</evidence>
<dbReference type="PANTHER" id="PTHR46105">
    <property type="entry name" value="AGAP004733-PA"/>
    <property type="match status" value="1"/>
</dbReference>
<dbReference type="GO" id="GO:0005634">
    <property type="term" value="C:nucleus"/>
    <property type="evidence" value="ECO:0007669"/>
    <property type="project" value="UniProtKB-SubCell"/>
</dbReference>
<feature type="domain" description="C2H2-type" evidence="15">
    <location>
        <begin position="351"/>
        <end position="379"/>
    </location>
</feature>
<evidence type="ECO:0000256" key="9">
    <source>
        <dbReference type="ARBA" id="ARBA00023125"/>
    </source>
</evidence>
<evidence type="ECO:0000256" key="6">
    <source>
        <dbReference type="ARBA" id="ARBA00022771"/>
    </source>
</evidence>
<proteinExistence type="inferred from homology"/>
<dbReference type="PROSITE" id="PS50097">
    <property type="entry name" value="BTB"/>
    <property type="match status" value="1"/>
</dbReference>
<dbReference type="InterPro" id="IPR036236">
    <property type="entry name" value="Znf_C2H2_sf"/>
</dbReference>
<evidence type="ECO:0000256" key="13">
    <source>
        <dbReference type="SAM" id="MobiDB-lite"/>
    </source>
</evidence>
<evidence type="ECO:0000256" key="3">
    <source>
        <dbReference type="ARBA" id="ARBA00022491"/>
    </source>
</evidence>
<feature type="domain" description="C2H2-type" evidence="15">
    <location>
        <begin position="295"/>
        <end position="322"/>
    </location>
</feature>
<dbReference type="FunFam" id="3.30.160.60:FF:000147">
    <property type="entry name" value="POZ-, AT hook-, and zinc finger-containing protein 1"/>
    <property type="match status" value="1"/>
</dbReference>
<keyword evidence="10" id="KW-0804">Transcription</keyword>
<dbReference type="GeneTree" id="ENSGT00940000158052"/>
<keyword evidence="17" id="KW-1185">Reference proteome</keyword>
<feature type="region of interest" description="Disordered" evidence="13">
    <location>
        <begin position="153"/>
        <end position="197"/>
    </location>
</feature>
<keyword evidence="11" id="KW-0539">Nucleus</keyword>
<gene>
    <name evidence="16" type="primary">ZBTB14</name>
</gene>
<dbReference type="Ensembl" id="ENSECAT00000080351.1">
    <property type="protein sequence ID" value="ENSECAP00000066202.1"/>
    <property type="gene ID" value="ENSECAG00000019218.3"/>
</dbReference>
<protein>
    <submittedName>
        <fullName evidence="16">Zinc finger and BTB domain containing 14</fullName>
    </submittedName>
</protein>